<dbReference type="SUPFAM" id="SSF53448">
    <property type="entry name" value="Nucleotide-diphospho-sugar transferases"/>
    <property type="match status" value="1"/>
</dbReference>
<gene>
    <name evidence="9" type="ORF">EDC03_3119</name>
</gene>
<dbReference type="InterPro" id="IPR023214">
    <property type="entry name" value="HAD_sf"/>
</dbReference>
<dbReference type="NCBIfam" id="TIGR01662">
    <property type="entry name" value="HAD-SF-IIIA"/>
    <property type="match status" value="1"/>
</dbReference>
<evidence type="ECO:0000256" key="6">
    <source>
        <dbReference type="ARBA" id="ARBA00023277"/>
    </source>
</evidence>
<evidence type="ECO:0000256" key="4">
    <source>
        <dbReference type="ARBA" id="ARBA00022723"/>
    </source>
</evidence>
<dbReference type="RefSeq" id="WP_123381179.1">
    <property type="nucleotide sequence ID" value="NZ_RJKN01000009.1"/>
</dbReference>
<dbReference type="PANTHER" id="PTHR42891:SF1">
    <property type="entry name" value="D-GLYCERO-BETA-D-MANNO-HEPTOSE-1,7-BISPHOSPHATE 7-PHOSPHATASE"/>
    <property type="match status" value="1"/>
</dbReference>
<dbReference type="InterPro" id="IPR036412">
    <property type="entry name" value="HAD-like_sf"/>
</dbReference>
<dbReference type="OrthoDB" id="9781367at2"/>
<dbReference type="NCBIfam" id="TIGR01656">
    <property type="entry name" value="Histidinol-ppas"/>
    <property type="match status" value="1"/>
</dbReference>
<evidence type="ECO:0000256" key="2">
    <source>
        <dbReference type="ARBA" id="ARBA00005628"/>
    </source>
</evidence>
<keyword evidence="10" id="KW-1185">Reference proteome</keyword>
<evidence type="ECO:0000313" key="9">
    <source>
        <dbReference type="EMBL" id="ROP26882.1"/>
    </source>
</evidence>
<evidence type="ECO:0000256" key="5">
    <source>
        <dbReference type="ARBA" id="ARBA00022801"/>
    </source>
</evidence>
<dbReference type="InterPro" id="IPR029044">
    <property type="entry name" value="Nucleotide-diphossugar_trans"/>
</dbReference>
<name>A0A3N1G9H2_9ACTN</name>
<evidence type="ECO:0000256" key="3">
    <source>
        <dbReference type="ARBA" id="ARBA00022490"/>
    </source>
</evidence>
<dbReference type="AlphaFoldDB" id="A0A3N1G9H2"/>
<dbReference type="InterPro" id="IPR001173">
    <property type="entry name" value="Glyco_trans_2-like"/>
</dbReference>
<dbReference type="Gene3D" id="3.40.50.1000">
    <property type="entry name" value="HAD superfamily/HAD-like"/>
    <property type="match status" value="1"/>
</dbReference>
<feature type="domain" description="Glycosyltransferase 2-like" evidence="8">
    <location>
        <begin position="19"/>
        <end position="134"/>
    </location>
</feature>
<dbReference type="InterPro" id="IPR006543">
    <property type="entry name" value="Histidinol-phos"/>
</dbReference>
<evidence type="ECO:0000259" key="8">
    <source>
        <dbReference type="Pfam" id="PF00535"/>
    </source>
</evidence>
<dbReference type="InterPro" id="IPR004446">
    <property type="entry name" value="Heptose_bisP_phosphatase"/>
</dbReference>
<dbReference type="PANTHER" id="PTHR42891">
    <property type="entry name" value="D-GLYCERO-BETA-D-MANNO-HEPTOSE-1,7-BISPHOSPHATE 7-PHOSPHATASE"/>
    <property type="match status" value="1"/>
</dbReference>
<dbReference type="InterPro" id="IPR006549">
    <property type="entry name" value="HAD-SF_hydro_IIIA"/>
</dbReference>
<sequence>MTTAPPAGAGTPAAVVHDVVVPSIGRPSLLALLRSLAAQEGPAPAEVVVVDDRRDVTEDGALEAELLDALGGGGALPWRLRVVRSRGGGPAAARNLGWQVTASPWVAFLDDDVLLPAGWSRGLAADLAAAGPDVGGSQGRLDVPLPAGRRPTDWERGTKGLETAAWATADMAYRRAALEAVAGFDERFPRAYREDADVALRVRRAGWRLVRGSRTTTHPVRPADPWVSLRVQAGNRDDATMRALHGPRWREVAEVPRGRLRWHVATCAAAALGLAGAVAGRPRLAAAGVAGWAALTADFARRRIAPGPRTAAEVRAMLATSVAIPPAALRHRLVGTRRVRGGLPSWPPPVEAVLFDRDGTLVHDVPYNGDPALVAPVDGAAEVVAALRRAGVLVGVVSNQSGVARGLLTRAQVDAVNAAVDRAVGPFATWQVCPHGPEDGCRCRKPGPGMVEAAAAALGVPPAACAVVGDIGADVGAARAAGARSVLVPTPVTRRREVEDAPLVADDLAGAVRLLLPGVL</sequence>
<comment type="subcellular location">
    <subcellularLocation>
        <location evidence="1">Cytoplasm</location>
    </subcellularLocation>
</comment>
<dbReference type="EMBL" id="RJKN01000009">
    <property type="protein sequence ID" value="ROP26882.1"/>
    <property type="molecule type" value="Genomic_DNA"/>
</dbReference>
<dbReference type="GO" id="GO:0005737">
    <property type="term" value="C:cytoplasm"/>
    <property type="evidence" value="ECO:0007669"/>
    <property type="project" value="UniProtKB-SubCell"/>
</dbReference>
<evidence type="ECO:0000256" key="1">
    <source>
        <dbReference type="ARBA" id="ARBA00004496"/>
    </source>
</evidence>
<dbReference type="InParanoid" id="A0A3N1G9H2"/>
<dbReference type="Proteomes" id="UP000276232">
    <property type="component" value="Unassembled WGS sequence"/>
</dbReference>
<evidence type="ECO:0000256" key="7">
    <source>
        <dbReference type="ARBA" id="ARBA00031828"/>
    </source>
</evidence>
<comment type="caution">
    <text evidence="9">The sequence shown here is derived from an EMBL/GenBank/DDBJ whole genome shotgun (WGS) entry which is preliminary data.</text>
</comment>
<keyword evidence="3" id="KW-0963">Cytoplasm</keyword>
<dbReference type="GO" id="GO:0016791">
    <property type="term" value="F:phosphatase activity"/>
    <property type="evidence" value="ECO:0007669"/>
    <property type="project" value="InterPro"/>
</dbReference>
<reference evidence="9 10" key="1">
    <citation type="journal article" date="2015" name="Stand. Genomic Sci.">
        <title>Genomic Encyclopedia of Bacterial and Archaeal Type Strains, Phase III: the genomes of soil and plant-associated and newly described type strains.</title>
        <authorList>
            <person name="Whitman W.B."/>
            <person name="Woyke T."/>
            <person name="Klenk H.P."/>
            <person name="Zhou Y."/>
            <person name="Lilburn T.G."/>
            <person name="Beck B.J."/>
            <person name="De Vos P."/>
            <person name="Vandamme P."/>
            <person name="Eisen J.A."/>
            <person name="Garrity G."/>
            <person name="Hugenholtz P."/>
            <person name="Kyrpides N.C."/>
        </authorList>
    </citation>
    <scope>NUCLEOTIDE SEQUENCE [LARGE SCALE GENOMIC DNA]</scope>
    <source>
        <strain evidence="9 10">CECT 7306</strain>
    </source>
</reference>
<dbReference type="GO" id="GO:0005975">
    <property type="term" value="P:carbohydrate metabolic process"/>
    <property type="evidence" value="ECO:0007669"/>
    <property type="project" value="InterPro"/>
</dbReference>
<comment type="similarity">
    <text evidence="2">Belongs to the GmhB family.</text>
</comment>
<keyword evidence="6" id="KW-0119">Carbohydrate metabolism</keyword>
<dbReference type="SUPFAM" id="SSF56784">
    <property type="entry name" value="HAD-like"/>
    <property type="match status" value="1"/>
</dbReference>
<keyword evidence="4" id="KW-0479">Metal-binding</keyword>
<accession>A0A3N1G9H2</accession>
<dbReference type="Gene3D" id="3.90.550.10">
    <property type="entry name" value="Spore Coat Polysaccharide Biosynthesis Protein SpsA, Chain A"/>
    <property type="match status" value="1"/>
</dbReference>
<dbReference type="Pfam" id="PF00535">
    <property type="entry name" value="Glycos_transf_2"/>
    <property type="match status" value="1"/>
</dbReference>
<protein>
    <recommendedName>
        <fullName evidence="7">D,D-heptose 1,7-bisphosphate phosphatase</fullName>
    </recommendedName>
</protein>
<dbReference type="GO" id="GO:0046872">
    <property type="term" value="F:metal ion binding"/>
    <property type="evidence" value="ECO:0007669"/>
    <property type="project" value="UniProtKB-KW"/>
</dbReference>
<proteinExistence type="inferred from homology"/>
<dbReference type="Pfam" id="PF13242">
    <property type="entry name" value="Hydrolase_like"/>
    <property type="match status" value="1"/>
</dbReference>
<evidence type="ECO:0000313" key="10">
    <source>
        <dbReference type="Proteomes" id="UP000276232"/>
    </source>
</evidence>
<organism evidence="9 10">
    <name type="scientific">Pseudokineococcus lusitanus</name>
    <dbReference type="NCBI Taxonomy" id="763993"/>
    <lineage>
        <taxon>Bacteria</taxon>
        <taxon>Bacillati</taxon>
        <taxon>Actinomycetota</taxon>
        <taxon>Actinomycetes</taxon>
        <taxon>Kineosporiales</taxon>
        <taxon>Kineosporiaceae</taxon>
        <taxon>Pseudokineococcus</taxon>
    </lineage>
</organism>
<keyword evidence="5 9" id="KW-0378">Hydrolase</keyword>